<dbReference type="PANTHER" id="PTHR42770:SF11">
    <property type="entry name" value="INNER MEMBRANE TRANSPORT PROTEIN YBAT"/>
    <property type="match status" value="1"/>
</dbReference>
<dbReference type="RefSeq" id="WP_020448274.1">
    <property type="nucleotide sequence ID" value="NZ_CAYAXV010000008.1"/>
</dbReference>
<evidence type="ECO:0000256" key="2">
    <source>
        <dbReference type="ARBA" id="ARBA00022475"/>
    </source>
</evidence>
<evidence type="ECO:0008006" key="9">
    <source>
        <dbReference type="Google" id="ProtNLM"/>
    </source>
</evidence>
<dbReference type="Pfam" id="PF13520">
    <property type="entry name" value="AA_permease_2"/>
    <property type="match status" value="1"/>
</dbReference>
<dbReference type="PANTHER" id="PTHR42770">
    <property type="entry name" value="AMINO ACID TRANSPORTER-RELATED"/>
    <property type="match status" value="1"/>
</dbReference>
<feature type="transmembrane region" description="Helical" evidence="6">
    <location>
        <begin position="177"/>
        <end position="197"/>
    </location>
</feature>
<keyword evidence="2" id="KW-1003">Cell membrane</keyword>
<dbReference type="InterPro" id="IPR050367">
    <property type="entry name" value="APC_superfamily"/>
</dbReference>
<dbReference type="Gene3D" id="1.20.1740.10">
    <property type="entry name" value="Amino acid/polyamine transporter I"/>
    <property type="match status" value="1"/>
</dbReference>
<reference evidence="7" key="1">
    <citation type="submission" date="2016-03" db="EMBL/GenBank/DDBJ databases">
        <authorList>
            <person name="Borrel G."/>
            <person name="Mccann A."/>
            <person name="O'Toole P.W."/>
        </authorList>
    </citation>
    <scope>NUCLEOTIDE SEQUENCE</scope>
    <source>
        <strain evidence="7">183</strain>
    </source>
</reference>
<evidence type="ECO:0000256" key="4">
    <source>
        <dbReference type="ARBA" id="ARBA00022989"/>
    </source>
</evidence>
<feature type="transmembrane region" description="Helical" evidence="6">
    <location>
        <begin position="340"/>
        <end position="359"/>
    </location>
</feature>
<feature type="transmembrane region" description="Helical" evidence="6">
    <location>
        <begin position="40"/>
        <end position="62"/>
    </location>
</feature>
<dbReference type="GO" id="GO:0022857">
    <property type="term" value="F:transmembrane transporter activity"/>
    <property type="evidence" value="ECO:0007669"/>
    <property type="project" value="InterPro"/>
</dbReference>
<comment type="caution">
    <text evidence="7">The sequence shown here is derived from an EMBL/GenBank/DDBJ whole genome shotgun (WGS) entry which is preliminary data.</text>
</comment>
<comment type="subcellular location">
    <subcellularLocation>
        <location evidence="1">Cell membrane</location>
        <topology evidence="1">Multi-pass membrane protein</topology>
    </subcellularLocation>
</comment>
<feature type="transmembrane region" description="Helical" evidence="6">
    <location>
        <begin position="313"/>
        <end position="334"/>
    </location>
</feature>
<feature type="transmembrane region" description="Helical" evidence="6">
    <location>
        <begin position="83"/>
        <end position="108"/>
    </location>
</feature>
<dbReference type="AlphaFoldDB" id="A0A8J8TF28"/>
<dbReference type="PIRSF" id="PIRSF006060">
    <property type="entry name" value="AA_transporter"/>
    <property type="match status" value="1"/>
</dbReference>
<dbReference type="EMBL" id="LVVT01000007">
    <property type="protein sequence ID" value="TQS84099.1"/>
    <property type="molecule type" value="Genomic_DNA"/>
</dbReference>
<evidence type="ECO:0000256" key="6">
    <source>
        <dbReference type="SAM" id="Phobius"/>
    </source>
</evidence>
<feature type="transmembrane region" description="Helical" evidence="6">
    <location>
        <begin position="114"/>
        <end position="136"/>
    </location>
</feature>
<feature type="transmembrane region" description="Helical" evidence="6">
    <location>
        <begin position="392"/>
        <end position="410"/>
    </location>
</feature>
<feature type="transmembrane region" description="Helical" evidence="6">
    <location>
        <begin position="263"/>
        <end position="292"/>
    </location>
</feature>
<evidence type="ECO:0000313" key="7">
    <source>
        <dbReference type="EMBL" id="TQS84099.1"/>
    </source>
</evidence>
<gene>
    <name evidence="7" type="ORF">A3207_07235</name>
</gene>
<proteinExistence type="predicted"/>
<dbReference type="InterPro" id="IPR002293">
    <property type="entry name" value="AA/rel_permease1"/>
</dbReference>
<keyword evidence="4 6" id="KW-1133">Transmembrane helix</keyword>
<sequence length="416" mass="42899">MSELKKSIGLFGATAYGIGTIVGAGVYALIGAAAGEAGNAVWLTFIIASAIAMFTALSYARLSSHYPHSGAEYVYVESAFGKGILPFITGWLVIFSSVVSISAIALGFGGYLSVLIPVPKEISAIALIIIVSLINIKGIRESIVAASIMTVVELIGIAAVVILGAPDIGSVDYFQSPHGIAGVLSAVGIVFFSMIGFEGIVRISEETKNAEKNIPRALVLALVISTIVYVAVSITAVSLIPYSDLAGSSAPLSDAAYAAGGSGAALLMTIIALISTSNTVLIVLIATSRMIYGMAEEGAIPRIFRKVNHKRKTPTAAIAAAMIVAAAFCFIGGIEAAAYLTNFTLFLVFLAVNLSVLGLARKGVKIGRWAVPVSAVGAVSSAVMLFTFSLEIAVISAVIIAIGVAAYLILTRTEKD</sequence>
<dbReference type="OMA" id="TYWVISF"/>
<feature type="transmembrane region" description="Helical" evidence="6">
    <location>
        <begin position="143"/>
        <end position="165"/>
    </location>
</feature>
<feature type="transmembrane region" description="Helical" evidence="6">
    <location>
        <begin position="366"/>
        <end position="386"/>
    </location>
</feature>
<dbReference type="Proteomes" id="UP000752814">
    <property type="component" value="Unassembled WGS sequence"/>
</dbReference>
<evidence type="ECO:0000256" key="5">
    <source>
        <dbReference type="ARBA" id="ARBA00023136"/>
    </source>
</evidence>
<evidence type="ECO:0000256" key="3">
    <source>
        <dbReference type="ARBA" id="ARBA00022692"/>
    </source>
</evidence>
<keyword evidence="3 6" id="KW-0812">Transmembrane</keyword>
<evidence type="ECO:0000256" key="1">
    <source>
        <dbReference type="ARBA" id="ARBA00004651"/>
    </source>
</evidence>
<dbReference type="GeneID" id="41322795"/>
<organism evidence="7 8">
    <name type="scientific">Candidatus Methanomassiliicoccus intestinalis</name>
    <dbReference type="NCBI Taxonomy" id="1406512"/>
    <lineage>
        <taxon>Archaea</taxon>
        <taxon>Methanobacteriati</taxon>
        <taxon>Thermoplasmatota</taxon>
        <taxon>Thermoplasmata</taxon>
        <taxon>Methanomassiliicoccales</taxon>
        <taxon>Methanomassiliicoccaceae</taxon>
        <taxon>Methanomassiliicoccus</taxon>
    </lineage>
</organism>
<accession>A0A8J8TF28</accession>
<dbReference type="GO" id="GO:0005886">
    <property type="term" value="C:plasma membrane"/>
    <property type="evidence" value="ECO:0007669"/>
    <property type="project" value="UniProtKB-SubCell"/>
</dbReference>
<protein>
    <recommendedName>
        <fullName evidence="9">Amino acid permease</fullName>
    </recommendedName>
</protein>
<name>A0A8J8TF28_9ARCH</name>
<keyword evidence="5 6" id="KW-0472">Membrane</keyword>
<evidence type="ECO:0000313" key="8">
    <source>
        <dbReference type="Proteomes" id="UP000752814"/>
    </source>
</evidence>
<feature type="transmembrane region" description="Helical" evidence="6">
    <location>
        <begin position="218"/>
        <end position="243"/>
    </location>
</feature>
<feature type="transmembrane region" description="Helical" evidence="6">
    <location>
        <begin position="7"/>
        <end position="34"/>
    </location>
</feature>